<dbReference type="PANTHER" id="PTHR13036:SF0">
    <property type="entry name" value="CHITOBIOSYLDIPHOSPHODOLICHOL BETA-MANNOSYLTRANSFERASE"/>
    <property type="match status" value="1"/>
</dbReference>
<dbReference type="AlphaFoldDB" id="A0A6A4IFP2"/>
<proteinExistence type="predicted"/>
<evidence type="ECO:0000313" key="16">
    <source>
        <dbReference type="Proteomes" id="UP000799118"/>
    </source>
</evidence>
<keyword evidence="5 15" id="KW-0328">Glycosyltransferase</keyword>
<evidence type="ECO:0000256" key="9">
    <source>
        <dbReference type="ARBA" id="ARBA00022989"/>
    </source>
</evidence>
<dbReference type="EC" id="2.4.1.142" evidence="3"/>
<dbReference type="PANTHER" id="PTHR13036">
    <property type="entry name" value="BETA1,4 MANNOSYLTRANSFERASE"/>
    <property type="match status" value="1"/>
</dbReference>
<dbReference type="OrthoDB" id="614844at2759"/>
<evidence type="ECO:0000259" key="14">
    <source>
        <dbReference type="Pfam" id="PF13579"/>
    </source>
</evidence>
<evidence type="ECO:0000256" key="5">
    <source>
        <dbReference type="ARBA" id="ARBA00022676"/>
    </source>
</evidence>
<dbReference type="Proteomes" id="UP000799118">
    <property type="component" value="Unassembled WGS sequence"/>
</dbReference>
<evidence type="ECO:0000256" key="6">
    <source>
        <dbReference type="ARBA" id="ARBA00022679"/>
    </source>
</evidence>
<feature type="domain" description="Glycosyltransferase subfamily 4-like N-terminal" evidence="14">
    <location>
        <begin position="58"/>
        <end position="228"/>
    </location>
</feature>
<gene>
    <name evidence="15" type="ORF">BT96DRAFT_806892</name>
</gene>
<dbReference type="Pfam" id="PF13692">
    <property type="entry name" value="Glyco_trans_1_4"/>
    <property type="match status" value="1"/>
</dbReference>
<dbReference type="EMBL" id="ML769388">
    <property type="protein sequence ID" value="KAE9409389.1"/>
    <property type="molecule type" value="Genomic_DNA"/>
</dbReference>
<keyword evidence="8" id="KW-0256">Endoplasmic reticulum</keyword>
<dbReference type="GO" id="GO:0004578">
    <property type="term" value="F:chitobiosyldiphosphodolichol beta-mannosyltransferase activity"/>
    <property type="evidence" value="ECO:0007669"/>
    <property type="project" value="UniProtKB-EC"/>
</dbReference>
<evidence type="ECO:0000256" key="4">
    <source>
        <dbReference type="ARBA" id="ARBA00015841"/>
    </source>
</evidence>
<evidence type="ECO:0000256" key="10">
    <source>
        <dbReference type="ARBA" id="ARBA00023136"/>
    </source>
</evidence>
<organism evidence="15 16">
    <name type="scientific">Gymnopus androsaceus JB14</name>
    <dbReference type="NCBI Taxonomy" id="1447944"/>
    <lineage>
        <taxon>Eukaryota</taxon>
        <taxon>Fungi</taxon>
        <taxon>Dikarya</taxon>
        <taxon>Basidiomycota</taxon>
        <taxon>Agaricomycotina</taxon>
        <taxon>Agaricomycetes</taxon>
        <taxon>Agaricomycetidae</taxon>
        <taxon>Agaricales</taxon>
        <taxon>Marasmiineae</taxon>
        <taxon>Omphalotaceae</taxon>
        <taxon>Gymnopus</taxon>
    </lineage>
</organism>
<evidence type="ECO:0000256" key="1">
    <source>
        <dbReference type="ARBA" id="ARBA00004389"/>
    </source>
</evidence>
<comment type="subcellular location">
    <subcellularLocation>
        <location evidence="1">Endoplasmic reticulum membrane</location>
        <topology evidence="1">Single-pass membrane protein</topology>
    </subcellularLocation>
</comment>
<name>A0A6A4IFP2_9AGAR</name>
<evidence type="ECO:0000256" key="8">
    <source>
        <dbReference type="ARBA" id="ARBA00022824"/>
    </source>
</evidence>
<accession>A0A6A4IFP2</accession>
<evidence type="ECO:0000256" key="13">
    <source>
        <dbReference type="SAM" id="Phobius"/>
    </source>
</evidence>
<reference evidence="15" key="1">
    <citation type="journal article" date="2019" name="Environ. Microbiol.">
        <title>Fungal ecological strategies reflected in gene transcription - a case study of two litter decomposers.</title>
        <authorList>
            <person name="Barbi F."/>
            <person name="Kohler A."/>
            <person name="Barry K."/>
            <person name="Baskaran P."/>
            <person name="Daum C."/>
            <person name="Fauchery L."/>
            <person name="Ihrmark K."/>
            <person name="Kuo A."/>
            <person name="LaButti K."/>
            <person name="Lipzen A."/>
            <person name="Morin E."/>
            <person name="Grigoriev I.V."/>
            <person name="Henrissat B."/>
            <person name="Lindahl B."/>
            <person name="Martin F."/>
        </authorList>
    </citation>
    <scope>NUCLEOTIDE SEQUENCE</scope>
    <source>
        <strain evidence="15">JB14</strain>
    </source>
</reference>
<keyword evidence="7 13" id="KW-0812">Transmembrane</keyword>
<comment type="pathway">
    <text evidence="2">Protein modification; protein glycosylation.</text>
</comment>
<feature type="compositionally biased region" description="Polar residues" evidence="12">
    <location>
        <begin position="290"/>
        <end position="303"/>
    </location>
</feature>
<keyword evidence="16" id="KW-1185">Reference proteome</keyword>
<dbReference type="InterPro" id="IPR028098">
    <property type="entry name" value="Glyco_trans_4-like_N"/>
</dbReference>
<keyword evidence="10 13" id="KW-0472">Membrane</keyword>
<evidence type="ECO:0000256" key="7">
    <source>
        <dbReference type="ARBA" id="ARBA00022692"/>
    </source>
</evidence>
<keyword evidence="6" id="KW-0808">Transferase</keyword>
<sequence>MASTADSDFNILHLVVGIIFIWISYRLFVFFRFFRPKSEHSLRSVAVLVLGDIGRSPRMMYHAESFAEHGFMTYVIGYGGSKPIPALEREPKVQLRYLPEPPAIFKSLPFVLLAPLKIIHQVTSILRELLVNIDEPPEYILAQNPPSIPTLALVWLVGRIRGCKVIIDWHNLGYSILELKLPKTHLYVKIAKWFEATFGRTAYAHLFVTEAMRDFLVKEWDLVGEKVVLHDRPPKHFHRCSAQEIHDLFSRLKGPLSSLKDFLPESEAPFSTPMTDRKSSQTPTPTPTTFNANPISTTAQTYERVQPPRLRPDRPALVVSSTSWTPDEDFGVLLQALKQYEKRAGELAEANSEKRLPKMLMVVTGKGPQRDEYMKEINRLQADWRWVRCLSLWLEAKDYPTFLGSADVGVCLHSSSSALDLPMKVVDMFGCGLPVCALNFKCLPELVKDGKNGLIFNNSDELARQLESLLVSFPSSQRLDALRSSLLSATHTSQKSSAAQTQESEWCSWDENWSRSLKPLISTGVQI</sequence>
<evidence type="ECO:0000256" key="3">
    <source>
        <dbReference type="ARBA" id="ARBA00012611"/>
    </source>
</evidence>
<evidence type="ECO:0000256" key="2">
    <source>
        <dbReference type="ARBA" id="ARBA00004922"/>
    </source>
</evidence>
<evidence type="ECO:0000256" key="12">
    <source>
        <dbReference type="SAM" id="MobiDB-lite"/>
    </source>
</evidence>
<feature type="region of interest" description="Disordered" evidence="12">
    <location>
        <begin position="267"/>
        <end position="314"/>
    </location>
</feature>
<dbReference type="SUPFAM" id="SSF53756">
    <property type="entry name" value="UDP-Glycosyltransferase/glycogen phosphorylase"/>
    <property type="match status" value="1"/>
</dbReference>
<protein>
    <recommendedName>
        <fullName evidence="4">Chitobiosyldiphosphodolichol beta-mannosyltransferase</fullName>
        <ecNumber evidence="3">2.4.1.142</ecNumber>
    </recommendedName>
</protein>
<comment type="function">
    <text evidence="11">Participates in the formation of the lipid-linked precursor oligosaccharide for N-glycosylation. Involved in assembling the dolichol-pyrophosphate-GlcNAc(2)-Man(5) intermediate on the cytoplasmic surface of the ER.</text>
</comment>
<feature type="transmembrane region" description="Helical" evidence="13">
    <location>
        <begin position="12"/>
        <end position="34"/>
    </location>
</feature>
<dbReference type="GO" id="GO:0005789">
    <property type="term" value="C:endoplasmic reticulum membrane"/>
    <property type="evidence" value="ECO:0007669"/>
    <property type="project" value="UniProtKB-SubCell"/>
</dbReference>
<dbReference type="InterPro" id="IPR026051">
    <property type="entry name" value="ALG1-like"/>
</dbReference>
<evidence type="ECO:0000256" key="11">
    <source>
        <dbReference type="ARBA" id="ARBA00024899"/>
    </source>
</evidence>
<dbReference type="Gene3D" id="3.40.50.2000">
    <property type="entry name" value="Glycogen Phosphorylase B"/>
    <property type="match status" value="1"/>
</dbReference>
<evidence type="ECO:0000313" key="15">
    <source>
        <dbReference type="EMBL" id="KAE9409389.1"/>
    </source>
</evidence>
<dbReference type="Pfam" id="PF13579">
    <property type="entry name" value="Glyco_trans_4_4"/>
    <property type="match status" value="1"/>
</dbReference>
<keyword evidence="9 13" id="KW-1133">Transmembrane helix</keyword>